<evidence type="ECO:0000313" key="2">
    <source>
        <dbReference type="Proteomes" id="UP001497680"/>
    </source>
</evidence>
<dbReference type="EMBL" id="MU394320">
    <property type="protein sequence ID" value="KAI6085933.1"/>
    <property type="molecule type" value="Genomic_DNA"/>
</dbReference>
<proteinExistence type="predicted"/>
<organism evidence="1 2">
    <name type="scientific">Hypoxylon rubiginosum</name>
    <dbReference type="NCBI Taxonomy" id="110542"/>
    <lineage>
        <taxon>Eukaryota</taxon>
        <taxon>Fungi</taxon>
        <taxon>Dikarya</taxon>
        <taxon>Ascomycota</taxon>
        <taxon>Pezizomycotina</taxon>
        <taxon>Sordariomycetes</taxon>
        <taxon>Xylariomycetidae</taxon>
        <taxon>Xylariales</taxon>
        <taxon>Hypoxylaceae</taxon>
        <taxon>Hypoxylon</taxon>
    </lineage>
</organism>
<protein>
    <submittedName>
        <fullName evidence="1">Uncharacterized protein</fullName>
    </submittedName>
</protein>
<accession>A0ACC0CZP8</accession>
<evidence type="ECO:0000313" key="1">
    <source>
        <dbReference type="EMBL" id="KAI6085933.1"/>
    </source>
</evidence>
<gene>
    <name evidence="1" type="ORF">F4821DRAFT_239441</name>
</gene>
<name>A0ACC0CZP8_9PEZI</name>
<dbReference type="Proteomes" id="UP001497680">
    <property type="component" value="Unassembled WGS sequence"/>
</dbReference>
<reference evidence="1 2" key="1">
    <citation type="journal article" date="2022" name="New Phytol.">
        <title>Ecological generalism drives hyperdiversity of secondary metabolite gene clusters in xylarialean endophytes.</title>
        <authorList>
            <person name="Franco M.E.E."/>
            <person name="Wisecaver J.H."/>
            <person name="Arnold A.E."/>
            <person name="Ju Y.M."/>
            <person name="Slot J.C."/>
            <person name="Ahrendt S."/>
            <person name="Moore L.P."/>
            <person name="Eastman K.E."/>
            <person name="Scott K."/>
            <person name="Konkel Z."/>
            <person name="Mondo S.J."/>
            <person name="Kuo A."/>
            <person name="Hayes R.D."/>
            <person name="Haridas S."/>
            <person name="Andreopoulos B."/>
            <person name="Riley R."/>
            <person name="LaButti K."/>
            <person name="Pangilinan J."/>
            <person name="Lipzen A."/>
            <person name="Amirebrahimi M."/>
            <person name="Yan J."/>
            <person name="Adam C."/>
            <person name="Keymanesh K."/>
            <person name="Ng V."/>
            <person name="Louie K."/>
            <person name="Northen T."/>
            <person name="Drula E."/>
            <person name="Henrissat B."/>
            <person name="Hsieh H.M."/>
            <person name="Youens-Clark K."/>
            <person name="Lutzoni F."/>
            <person name="Miadlikowska J."/>
            <person name="Eastwood D.C."/>
            <person name="Hamelin R.C."/>
            <person name="Grigoriev I.V."/>
            <person name="U'Ren J.M."/>
        </authorList>
    </citation>
    <scope>NUCLEOTIDE SEQUENCE [LARGE SCALE GENOMIC DNA]</scope>
    <source>
        <strain evidence="1 2">ER1909</strain>
    </source>
</reference>
<comment type="caution">
    <text evidence="1">The sequence shown here is derived from an EMBL/GenBank/DDBJ whole genome shotgun (WGS) entry which is preliminary data.</text>
</comment>
<keyword evidence="2" id="KW-1185">Reference proteome</keyword>
<sequence>MAPITNTSDPLQRLLAATQTPIADLSPDLLDGPSCTIRGVVTITWPYSTVKGTFAFILAEPDYRLRRHKGQVRINLTGPSAKAAGESGLSSGDAVLLSLDGSSWEPEETKRRQSLPGAGIDWQLGYSDKLVLQVTLDDTQEARLVNVDHPSPVEPQRLIETPPTETDHVEYFLPDNLGALTTPSKTPISMFKDGEYASPAFIKRARMSYGSLYEDGYDIFEDDGGVKGKGRKRTRFGRESGAWAYNSQSPSSSPEPVVPQDRSSSPIRPEMTDEGCQTMELDFPMSLPDQMTERPDEADYRPKSSLMEDEVIHQHGMVDHGVQGGFHNKWSTTSPASIPSFDTNASFPNTTPAIPSFQPNVEFGAPTDHLQPVWDPRPMNLPAEDYSHIVEPPPQPHSFSNAYGDGRSINVEVMVEVMRPGSHTRSPSEPNHLAVEDIGQPSDDHLLADEHDYAMPTVPQETAYPPLDVDNEERTSLAPQVSQVNYPASYLDDEQPFTRAADNDHNSFGGHIPAALGAEPASWATINNPSRAASMAHTDRLGSTEGESPDNAVVIDESDSDGDLLSPTAAEDTVMDGPIDDLDMYDAADVEEVVDGEFSDEDEPEYDPDEMGGDYDTRNYIGPDDDEDDSHDEDLRSPNLEPEFDGGESWEDGEGGDEEDEDAENLDYESEYEMADDEPQQPLQPATQSTPQVIDLISSSEDEGDDEGEDDMAEPPQSSPQAALDSTPHQPPVFAPRSQDLEQAGQSESEEQSDEEGEEGEQGEYEAFDEDEPEEYEVIGMRDEVASPDHSRSQSPISEEEDAEEDAEEEEVAGQVQASTAEIIATYHETGDTIMRGGKVGVAQSAAEGLEMLSQTVDNESNANNRAESPEKVQDDIVMTATSLEADMPSTNSTQEPEKHSEEHVSQDAQEEDVVDMISTLPSAPADPQPMDLDDDKQATIIAPSSPPLTHSFVSQPADEAKLEEVIVQETTAATEPQRPADQLPTPQSTQLIADATSSNSLPATSFEIDAPVGIAIHEEATEQSVDPVEPVEPILAAEDTVEQVEEHSAEPTTVQRQQTPPNIVEEITQLKHIAASPALSFQSQVDADDATQTSLIEPSPIVTTNVEVEVEAEVEAETEAGAHSDVEVDASGASASFISQMEVDEELQASIISQDFDEGQDSEMMDVDEADGVKNDESEADVGQDEDEDHEEPTIPEIVSRGPSPELGNLAQEQPDTEQAASEVAPVDTVEHELEADPSVQLARAANASRRNAKQQETSSKKTPTQRKSLPAREIPTPEVEDSSVQLARASLNKAASQAEELKETKITLMRHLRDELPDCTSLKVLRQHLQKKLDVIAVVMMQPPDPQRAKGGPREYMMSFTITDHSISPFGVVEVQLYRPHKDTLPVVKPGDVVLLRNFTVTSLQNKGFGLRTNDESSWAVFDRGEDQPAQIKGPPVEYGEKETAYVAHLRAWFNALDDKAREKLERANRKVVDAGSRSK</sequence>